<evidence type="ECO:0000259" key="2">
    <source>
        <dbReference type="Pfam" id="PF03713"/>
    </source>
</evidence>
<accession>A0ABT3H3S3</accession>
<keyword evidence="4" id="KW-1185">Reference proteome</keyword>
<dbReference type="InterPro" id="IPR005183">
    <property type="entry name" value="DUF305_CopM-like"/>
</dbReference>
<dbReference type="PANTHER" id="PTHR36933:SF1">
    <property type="entry name" value="SLL0788 PROTEIN"/>
    <property type="match status" value="1"/>
</dbReference>
<feature type="domain" description="DUF305" evidence="2">
    <location>
        <begin position="27"/>
        <end position="114"/>
    </location>
</feature>
<dbReference type="EMBL" id="JAPDFL010000001">
    <property type="protein sequence ID" value="MCW1934348.1"/>
    <property type="molecule type" value="Genomic_DNA"/>
</dbReference>
<proteinExistence type="predicted"/>
<keyword evidence="1" id="KW-0732">Signal</keyword>
<evidence type="ECO:0000313" key="3">
    <source>
        <dbReference type="EMBL" id="MCW1934348.1"/>
    </source>
</evidence>
<feature type="chain" id="PRO_5045882097" evidence="1">
    <location>
        <begin position="22"/>
        <end position="119"/>
    </location>
</feature>
<organism evidence="3 4">
    <name type="scientific">Pararhodobacter zhoushanensis</name>
    <dbReference type="NCBI Taxonomy" id="2479545"/>
    <lineage>
        <taxon>Bacteria</taxon>
        <taxon>Pseudomonadati</taxon>
        <taxon>Pseudomonadota</taxon>
        <taxon>Alphaproteobacteria</taxon>
        <taxon>Rhodobacterales</taxon>
        <taxon>Paracoccaceae</taxon>
        <taxon>Pararhodobacter</taxon>
    </lineage>
</organism>
<dbReference type="Pfam" id="PF03713">
    <property type="entry name" value="DUF305"/>
    <property type="match status" value="1"/>
</dbReference>
<comment type="caution">
    <text evidence="3">The sequence shown here is derived from an EMBL/GenBank/DDBJ whole genome shotgun (WGS) entry which is preliminary data.</text>
</comment>
<dbReference type="RefSeq" id="WP_264507152.1">
    <property type="nucleotide sequence ID" value="NZ_JAPDFL010000001.1"/>
</dbReference>
<gene>
    <name evidence="3" type="ORF">OKW52_19345</name>
</gene>
<evidence type="ECO:0000313" key="4">
    <source>
        <dbReference type="Proteomes" id="UP001208938"/>
    </source>
</evidence>
<sequence>MRPSRLLLALPLIALTLPAAAQMGGHEGHAMPMANSPAATAYAEINTRMHAEMGAAMTGDADVDFVRGMIPHHQGAVDMARVVLEYGQDPEIRALAEGVIAAQETEIAFMRDWLARHGQ</sequence>
<dbReference type="Proteomes" id="UP001208938">
    <property type="component" value="Unassembled WGS sequence"/>
</dbReference>
<dbReference type="InterPro" id="IPR012347">
    <property type="entry name" value="Ferritin-like"/>
</dbReference>
<evidence type="ECO:0000256" key="1">
    <source>
        <dbReference type="SAM" id="SignalP"/>
    </source>
</evidence>
<dbReference type="Gene3D" id="1.20.1260.10">
    <property type="match status" value="1"/>
</dbReference>
<name>A0ABT3H3S3_9RHOB</name>
<dbReference type="PANTHER" id="PTHR36933">
    <property type="entry name" value="SLL0788 PROTEIN"/>
    <property type="match status" value="1"/>
</dbReference>
<feature type="signal peptide" evidence="1">
    <location>
        <begin position="1"/>
        <end position="21"/>
    </location>
</feature>
<protein>
    <submittedName>
        <fullName evidence="3">DUF305 domain-containing protein</fullName>
    </submittedName>
</protein>
<reference evidence="3 4" key="1">
    <citation type="submission" date="2022-10" db="EMBL/GenBank/DDBJ databases">
        <title>Pararhodobacter sp. nov., isolated from marine algae.</title>
        <authorList>
            <person name="Choi B.J."/>
            <person name="Kim J.M."/>
            <person name="Lee J.K."/>
            <person name="Choi D.G."/>
            <person name="Jeon C.O."/>
        </authorList>
    </citation>
    <scope>NUCLEOTIDE SEQUENCE [LARGE SCALE GENOMIC DNA]</scope>
    <source>
        <strain evidence="3 4">ZQ420</strain>
    </source>
</reference>